<dbReference type="NCBIfam" id="TIGR00254">
    <property type="entry name" value="GGDEF"/>
    <property type="match status" value="1"/>
</dbReference>
<dbReference type="KEGG" id="din:Selin_2487"/>
<dbReference type="PROSITE" id="PS50894">
    <property type="entry name" value="HPT"/>
    <property type="match status" value="1"/>
</dbReference>
<dbReference type="PANTHER" id="PTHR45138:SF9">
    <property type="entry name" value="DIGUANYLATE CYCLASE DGCM-RELATED"/>
    <property type="match status" value="1"/>
</dbReference>
<dbReference type="InterPro" id="IPR008207">
    <property type="entry name" value="Sig_transdc_His_kin_Hpt_dom"/>
</dbReference>
<name>E6W5R6_DESIS</name>
<dbReference type="InterPro" id="IPR029787">
    <property type="entry name" value="Nucleotide_cyclase"/>
</dbReference>
<dbReference type="PROSITE" id="PS50110">
    <property type="entry name" value="RESPONSE_REGULATORY"/>
    <property type="match status" value="2"/>
</dbReference>
<dbReference type="SMART" id="SM00267">
    <property type="entry name" value="GGDEF"/>
    <property type="match status" value="1"/>
</dbReference>
<dbReference type="STRING" id="653733.Selin_2487"/>
<evidence type="ECO:0000256" key="2">
    <source>
        <dbReference type="ARBA" id="ARBA00034247"/>
    </source>
</evidence>
<dbReference type="SUPFAM" id="SSF52172">
    <property type="entry name" value="CheY-like"/>
    <property type="match status" value="2"/>
</dbReference>
<feature type="modified residue" description="4-aspartylphosphate" evidence="4">
    <location>
        <position position="306"/>
    </location>
</feature>
<accession>E6W5R6</accession>
<gene>
    <name evidence="8" type="ordered locus">Selin_2487</name>
</gene>
<reference evidence="8 9" key="1">
    <citation type="submission" date="2010-12" db="EMBL/GenBank/DDBJ databases">
        <title>Complete sequence of Desulfurispirillum indicum S5.</title>
        <authorList>
            <consortium name="US DOE Joint Genome Institute"/>
            <person name="Lucas S."/>
            <person name="Copeland A."/>
            <person name="Lapidus A."/>
            <person name="Cheng J.-F."/>
            <person name="Goodwin L."/>
            <person name="Pitluck S."/>
            <person name="Chertkov O."/>
            <person name="Held B."/>
            <person name="Detter J.C."/>
            <person name="Han C."/>
            <person name="Tapia R."/>
            <person name="Land M."/>
            <person name="Hauser L."/>
            <person name="Kyrpides N."/>
            <person name="Ivanova N."/>
            <person name="Mikhailova N."/>
            <person name="Haggblom M."/>
            <person name="Rauschenbach I."/>
            <person name="Bini E."/>
            <person name="Woyke T."/>
        </authorList>
    </citation>
    <scope>NUCLEOTIDE SEQUENCE [LARGE SCALE GENOMIC DNA]</scope>
    <source>
        <strain evidence="9">ATCC BAA-1389 / DSM 22839 / S5</strain>
    </source>
</reference>
<sequence length="551" mass="61729">MASQEEIAARLRELQDQYISRLSNELETLSELVENILSHDMAPTLQLLHQKLHKLAGSAGTFGFSTLGQQVRKLEIQTQLWLANLPAELPADWNDFAAQVVNLRQCLSSKLPDPAEDTTQFQPMQEAAMEVPRHHEASIYIVDSNQERAEELAFTLRHFGYSTSRFTSITQGGLALRQKRPQVVIIEVEALEKEGTGSLMAFANTPMVFTAARDDFDTRIQVARVGGQGFFLHPVDIPKLVDRLYQLLRTRNDKPYRVLIVDDDLELAEHFKLTLQGAGMEVYLLEEPSHILTTVQQQRPEIILMDLNMPGYSGMELARLLRLQDDWLHTPIVYVSAETDLKKQMNAVGFAGDDFLVKPLSNEQLVAAVTVRVARARMLSELMARDSLTGLFNHSRIKEQLVIELARAKRSGKPLSVAMLDMDKFKTVNDTYGHGVGDRVIKTLAHLLQQRARQSDTVGRYGGEEFAAILPDCDRDAAWKIVDDIRQRFGQVSFVSGGREFHVTLSAGIAASSHYDDSETLLVAADEALYHAKHTGRNRVCMAPVESTEAP</sequence>
<dbReference type="Gene3D" id="1.20.120.160">
    <property type="entry name" value="HPT domain"/>
    <property type="match status" value="1"/>
</dbReference>
<evidence type="ECO:0000313" key="8">
    <source>
        <dbReference type="EMBL" id="ADU67201.1"/>
    </source>
</evidence>
<dbReference type="InterPro" id="IPR011006">
    <property type="entry name" value="CheY-like_superfamily"/>
</dbReference>
<dbReference type="InterPro" id="IPR001789">
    <property type="entry name" value="Sig_transdc_resp-reg_receiver"/>
</dbReference>
<dbReference type="FunFam" id="3.30.70.270:FF:000001">
    <property type="entry name" value="Diguanylate cyclase domain protein"/>
    <property type="match status" value="1"/>
</dbReference>
<keyword evidence="9" id="KW-1185">Reference proteome</keyword>
<feature type="domain" description="GGDEF" evidence="6">
    <location>
        <begin position="413"/>
        <end position="545"/>
    </location>
</feature>
<dbReference type="GO" id="GO:1902201">
    <property type="term" value="P:negative regulation of bacterial-type flagellum-dependent cell motility"/>
    <property type="evidence" value="ECO:0007669"/>
    <property type="project" value="TreeGrafter"/>
</dbReference>
<feature type="modified residue" description="Phosphohistidine" evidence="3">
    <location>
        <position position="53"/>
    </location>
</feature>
<feature type="domain" description="HPt" evidence="7">
    <location>
        <begin position="10"/>
        <end position="118"/>
    </location>
</feature>
<dbReference type="HOGENOM" id="CLU_000445_11_28_0"/>
<evidence type="ECO:0000259" key="6">
    <source>
        <dbReference type="PROSITE" id="PS50887"/>
    </source>
</evidence>
<dbReference type="GO" id="GO:0000160">
    <property type="term" value="P:phosphorelay signal transduction system"/>
    <property type="evidence" value="ECO:0007669"/>
    <property type="project" value="InterPro"/>
</dbReference>
<dbReference type="eggNOG" id="COG3706">
    <property type="taxonomic scope" value="Bacteria"/>
</dbReference>
<evidence type="ECO:0000256" key="1">
    <source>
        <dbReference type="ARBA" id="ARBA00012528"/>
    </source>
</evidence>
<evidence type="ECO:0000256" key="3">
    <source>
        <dbReference type="PROSITE-ProRule" id="PRU00110"/>
    </source>
</evidence>
<dbReference type="Pfam" id="PF00990">
    <property type="entry name" value="GGDEF"/>
    <property type="match status" value="1"/>
</dbReference>
<keyword evidence="4" id="KW-0597">Phosphoprotein</keyword>
<protein>
    <recommendedName>
        <fullName evidence="1">diguanylate cyclase</fullName>
        <ecNumber evidence="1">2.7.7.65</ecNumber>
    </recommendedName>
</protein>
<feature type="domain" description="Response regulatory" evidence="5">
    <location>
        <begin position="138"/>
        <end position="248"/>
    </location>
</feature>
<dbReference type="eggNOG" id="COG2198">
    <property type="taxonomic scope" value="Bacteria"/>
</dbReference>
<dbReference type="GO" id="GO:0005886">
    <property type="term" value="C:plasma membrane"/>
    <property type="evidence" value="ECO:0007669"/>
    <property type="project" value="TreeGrafter"/>
</dbReference>
<evidence type="ECO:0000259" key="7">
    <source>
        <dbReference type="PROSITE" id="PS50894"/>
    </source>
</evidence>
<proteinExistence type="predicted"/>
<dbReference type="AlphaFoldDB" id="E6W5R6"/>
<dbReference type="Proteomes" id="UP000002572">
    <property type="component" value="Chromosome"/>
</dbReference>
<comment type="caution">
    <text evidence="4">Lacks conserved residue(s) required for the propagation of feature annotation.</text>
</comment>
<dbReference type="SUPFAM" id="SSF55073">
    <property type="entry name" value="Nucleotide cyclase"/>
    <property type="match status" value="1"/>
</dbReference>
<organism evidence="8 9">
    <name type="scientific">Desulfurispirillum indicum (strain ATCC BAA-1389 / DSM 22839 / S5)</name>
    <dbReference type="NCBI Taxonomy" id="653733"/>
    <lineage>
        <taxon>Bacteria</taxon>
        <taxon>Pseudomonadati</taxon>
        <taxon>Chrysiogenota</taxon>
        <taxon>Chrysiogenia</taxon>
        <taxon>Chrysiogenales</taxon>
        <taxon>Chrysiogenaceae</taxon>
        <taxon>Desulfurispirillum</taxon>
    </lineage>
</organism>
<dbReference type="RefSeq" id="WP_013507072.1">
    <property type="nucleotide sequence ID" value="NC_014836.1"/>
</dbReference>
<dbReference type="SUPFAM" id="SSF47226">
    <property type="entry name" value="Histidine-containing phosphotransfer domain, HPT domain"/>
    <property type="match status" value="1"/>
</dbReference>
<dbReference type="InterPro" id="IPR043128">
    <property type="entry name" value="Rev_trsase/Diguanyl_cyclase"/>
</dbReference>
<dbReference type="Gene3D" id="3.40.50.2300">
    <property type="match status" value="2"/>
</dbReference>
<dbReference type="InterPro" id="IPR050469">
    <property type="entry name" value="Diguanylate_Cyclase"/>
</dbReference>
<dbReference type="GO" id="GO:0004672">
    <property type="term" value="F:protein kinase activity"/>
    <property type="evidence" value="ECO:0007669"/>
    <property type="project" value="UniProtKB-ARBA"/>
</dbReference>
<dbReference type="Gene3D" id="3.30.70.270">
    <property type="match status" value="1"/>
</dbReference>
<dbReference type="InterPro" id="IPR036641">
    <property type="entry name" value="HPT_dom_sf"/>
</dbReference>
<dbReference type="Pfam" id="PF00072">
    <property type="entry name" value="Response_reg"/>
    <property type="match status" value="1"/>
</dbReference>
<dbReference type="eggNOG" id="COG0745">
    <property type="taxonomic scope" value="Bacteria"/>
</dbReference>
<dbReference type="GO" id="GO:0043709">
    <property type="term" value="P:cell adhesion involved in single-species biofilm formation"/>
    <property type="evidence" value="ECO:0007669"/>
    <property type="project" value="TreeGrafter"/>
</dbReference>
<evidence type="ECO:0000256" key="4">
    <source>
        <dbReference type="PROSITE-ProRule" id="PRU00169"/>
    </source>
</evidence>
<feature type="domain" description="Response regulatory" evidence="5">
    <location>
        <begin position="257"/>
        <end position="373"/>
    </location>
</feature>
<dbReference type="CDD" id="cd01949">
    <property type="entry name" value="GGDEF"/>
    <property type="match status" value="1"/>
</dbReference>
<dbReference type="InterPro" id="IPR000160">
    <property type="entry name" value="GGDEF_dom"/>
</dbReference>
<dbReference type="GO" id="GO:0052621">
    <property type="term" value="F:diguanylate cyclase activity"/>
    <property type="evidence" value="ECO:0007669"/>
    <property type="project" value="UniProtKB-EC"/>
</dbReference>
<dbReference type="PANTHER" id="PTHR45138">
    <property type="entry name" value="REGULATORY COMPONENTS OF SENSORY TRANSDUCTION SYSTEM"/>
    <property type="match status" value="1"/>
</dbReference>
<comment type="catalytic activity">
    <reaction evidence="2">
        <text>2 GTP = 3',3'-c-di-GMP + 2 diphosphate</text>
        <dbReference type="Rhea" id="RHEA:24898"/>
        <dbReference type="ChEBI" id="CHEBI:33019"/>
        <dbReference type="ChEBI" id="CHEBI:37565"/>
        <dbReference type="ChEBI" id="CHEBI:58805"/>
        <dbReference type="EC" id="2.7.7.65"/>
    </reaction>
</comment>
<dbReference type="EC" id="2.7.7.65" evidence="1"/>
<dbReference type="CDD" id="cd00156">
    <property type="entry name" value="REC"/>
    <property type="match status" value="1"/>
</dbReference>
<dbReference type="OrthoDB" id="9778432at2"/>
<dbReference type="Pfam" id="PF01627">
    <property type="entry name" value="Hpt"/>
    <property type="match status" value="1"/>
</dbReference>
<dbReference type="PROSITE" id="PS50887">
    <property type="entry name" value="GGDEF"/>
    <property type="match status" value="1"/>
</dbReference>
<evidence type="ECO:0000259" key="5">
    <source>
        <dbReference type="PROSITE" id="PS50110"/>
    </source>
</evidence>
<dbReference type="SMART" id="SM00448">
    <property type="entry name" value="REC"/>
    <property type="match status" value="2"/>
</dbReference>
<dbReference type="InParanoid" id="E6W5R6"/>
<dbReference type="EMBL" id="CP002432">
    <property type="protein sequence ID" value="ADU67201.1"/>
    <property type="molecule type" value="Genomic_DNA"/>
</dbReference>
<evidence type="ECO:0000313" key="9">
    <source>
        <dbReference type="Proteomes" id="UP000002572"/>
    </source>
</evidence>